<keyword evidence="2" id="KW-1185">Reference proteome</keyword>
<dbReference type="Proteomes" id="UP001525890">
    <property type="component" value="Unassembled WGS sequence"/>
</dbReference>
<proteinExistence type="predicted"/>
<accession>A0ABT2N0H0</accession>
<sequence>MSLGIYRVANARVKEQTIALLNSIWLYDPETAIGMIPGHENSPEIAEIVPNQYAVQISIRLSKPCFLSDS</sequence>
<reference evidence="1 2" key="1">
    <citation type="journal article" date="2022" name="Front. Microbiol.">
        <title>High genomic differentiation and limited gene flow indicate recent cryptic speciation within the genus Laspinema (cyanobacteria).</title>
        <authorList>
            <person name="Stanojkovic A."/>
            <person name="Skoupy S."/>
            <person name="Skaloud P."/>
            <person name="Dvorak P."/>
        </authorList>
    </citation>
    <scope>NUCLEOTIDE SEQUENCE [LARGE SCALE GENOMIC DNA]</scope>
    <source>
        <strain evidence="1 2">D2a</strain>
    </source>
</reference>
<dbReference type="RefSeq" id="WP_368008703.1">
    <property type="nucleotide sequence ID" value="NZ_JAMXFF010000045.1"/>
</dbReference>
<name>A0ABT2N0H0_9CYAN</name>
<gene>
    <name evidence="1" type="ORF">NG799_23220</name>
</gene>
<evidence type="ECO:0000313" key="2">
    <source>
        <dbReference type="Proteomes" id="UP001525890"/>
    </source>
</evidence>
<dbReference type="EMBL" id="JAMXFF010000045">
    <property type="protein sequence ID" value="MCT7969231.1"/>
    <property type="molecule type" value="Genomic_DNA"/>
</dbReference>
<comment type="caution">
    <text evidence="1">The sequence shown here is derived from an EMBL/GenBank/DDBJ whole genome shotgun (WGS) entry which is preliminary data.</text>
</comment>
<protein>
    <submittedName>
        <fullName evidence="1">Uncharacterized protein</fullName>
    </submittedName>
</protein>
<organism evidence="1 2">
    <name type="scientific">Laspinema palackyanum D2a</name>
    <dbReference type="NCBI Taxonomy" id="2953684"/>
    <lineage>
        <taxon>Bacteria</taxon>
        <taxon>Bacillati</taxon>
        <taxon>Cyanobacteriota</taxon>
        <taxon>Cyanophyceae</taxon>
        <taxon>Oscillatoriophycideae</taxon>
        <taxon>Oscillatoriales</taxon>
        <taxon>Laspinemataceae</taxon>
        <taxon>Laspinema</taxon>
        <taxon>Laspinema palackyanum</taxon>
    </lineage>
</organism>
<evidence type="ECO:0000313" key="1">
    <source>
        <dbReference type="EMBL" id="MCT7969231.1"/>
    </source>
</evidence>